<comment type="caution">
    <text evidence="1">The sequence shown here is derived from an EMBL/GenBank/DDBJ whole genome shotgun (WGS) entry which is preliminary data.</text>
</comment>
<gene>
    <name evidence="1" type="ORF">FLAG1_10158</name>
</gene>
<dbReference type="EMBL" id="JXCE01000490">
    <property type="protein sequence ID" value="KPA37042.1"/>
    <property type="molecule type" value="Genomic_DNA"/>
</dbReference>
<dbReference type="Pfam" id="PF12796">
    <property type="entry name" value="Ank_2"/>
    <property type="match status" value="1"/>
</dbReference>
<dbReference type="SUPFAM" id="SSF48403">
    <property type="entry name" value="Ankyrin repeat"/>
    <property type="match status" value="1"/>
</dbReference>
<protein>
    <submittedName>
        <fullName evidence="1">Uncharacterized protein</fullName>
    </submittedName>
</protein>
<dbReference type="InterPro" id="IPR002110">
    <property type="entry name" value="Ankyrin_rpt"/>
</dbReference>
<reference evidence="1 2" key="1">
    <citation type="submission" date="2015-04" db="EMBL/GenBank/DDBJ databases">
        <title>The draft genome sequence of Fusarium langsethiae, a T-2/HT-2 mycotoxin producer.</title>
        <authorList>
            <person name="Lysoe E."/>
            <person name="Divon H.H."/>
            <person name="Terzi V."/>
            <person name="Orru L."/>
            <person name="Lamontanara A."/>
            <person name="Kolseth A.-K."/>
            <person name="Frandsen R.J."/>
            <person name="Nielsen K."/>
            <person name="Thrane U."/>
        </authorList>
    </citation>
    <scope>NUCLEOTIDE SEQUENCE [LARGE SCALE GENOMIC DNA]</scope>
    <source>
        <strain evidence="1 2">Fl201059</strain>
    </source>
</reference>
<dbReference type="AlphaFoldDB" id="A0A0M9EPP2"/>
<evidence type="ECO:0000313" key="2">
    <source>
        <dbReference type="Proteomes" id="UP000037904"/>
    </source>
</evidence>
<organism evidence="1 2">
    <name type="scientific">Fusarium langsethiae</name>
    <dbReference type="NCBI Taxonomy" id="179993"/>
    <lineage>
        <taxon>Eukaryota</taxon>
        <taxon>Fungi</taxon>
        <taxon>Dikarya</taxon>
        <taxon>Ascomycota</taxon>
        <taxon>Pezizomycotina</taxon>
        <taxon>Sordariomycetes</taxon>
        <taxon>Hypocreomycetidae</taxon>
        <taxon>Hypocreales</taxon>
        <taxon>Nectriaceae</taxon>
        <taxon>Fusarium</taxon>
    </lineage>
</organism>
<dbReference type="Gene3D" id="1.25.40.20">
    <property type="entry name" value="Ankyrin repeat-containing domain"/>
    <property type="match status" value="1"/>
</dbReference>
<dbReference type="Proteomes" id="UP000037904">
    <property type="component" value="Unassembled WGS sequence"/>
</dbReference>
<dbReference type="InterPro" id="IPR036770">
    <property type="entry name" value="Ankyrin_rpt-contain_sf"/>
</dbReference>
<keyword evidence="2" id="KW-1185">Reference proteome</keyword>
<dbReference type="OrthoDB" id="5034377at2759"/>
<evidence type="ECO:0000313" key="1">
    <source>
        <dbReference type="EMBL" id="KPA37042.1"/>
    </source>
</evidence>
<proteinExistence type="predicted"/>
<name>A0A0M9EPP2_FUSLA</name>
<sequence length="234" mass="26443">MSFERFEFDRTSIGAWITWILHDPEKLRNSYCFLKLDRNIFPYSDFHIDPFSKAPIFKPLSSALVQVSPLSAAAYSGKEEAVKTLLRFPNPHNDNLWMSPLALACLSGHRNIIDILIEANAAHDGDDKVSTVMHIAARKGLGGYIHDLRKIYGFTADVEDVNGTPPAIHVLYRPNDNEVKELFSYFLQQGAQTTLFGWKYNWTYADFARAMGKGEALVNWPEDKCGNSSIEGRP</sequence>
<accession>A0A0M9EPP2</accession>